<evidence type="ECO:0000313" key="1">
    <source>
        <dbReference type="EMBL" id="GAA09282.1"/>
    </source>
</evidence>
<dbReference type="RefSeq" id="WP_006559307.1">
    <property type="nucleotide sequence ID" value="NZ_BABS01000080.1"/>
</dbReference>
<reference evidence="1 2" key="1">
    <citation type="journal article" date="2011" name="Biochem. Biophys. Res. Commun.">
        <title>Increased number of Arginine-based salt bridges contributes to the thermotolerance of thermotolerant acetic acid bacteria, Acetobacter tropicalis SKU1100.</title>
        <authorList>
            <person name="Matsutani M."/>
            <person name="Hirakawa H."/>
            <person name="Nishikura M."/>
            <person name="Soemphol W."/>
            <person name="Ali I.A.I."/>
            <person name="Yakushi T."/>
            <person name="Matsushita K."/>
        </authorList>
    </citation>
    <scope>NUCLEOTIDE SEQUENCE [LARGE SCALE GENOMIC DNA]</scope>
    <source>
        <strain evidence="1 2">NBRC 101654</strain>
    </source>
</reference>
<gene>
    <name evidence="1" type="ORF">ATPR_2286</name>
</gene>
<evidence type="ECO:0000313" key="2">
    <source>
        <dbReference type="Proteomes" id="UP000004319"/>
    </source>
</evidence>
<organism evidence="1 2">
    <name type="scientific">Acetobacter tropicalis NBRC 101654</name>
    <dbReference type="NCBI Taxonomy" id="749388"/>
    <lineage>
        <taxon>Bacteria</taxon>
        <taxon>Pseudomonadati</taxon>
        <taxon>Pseudomonadota</taxon>
        <taxon>Alphaproteobacteria</taxon>
        <taxon>Acetobacterales</taxon>
        <taxon>Acetobacteraceae</taxon>
        <taxon>Acetobacter</taxon>
    </lineage>
</organism>
<protein>
    <submittedName>
        <fullName evidence="1">Tail fiber protein</fullName>
    </submittedName>
</protein>
<comment type="caution">
    <text evidence="1">The sequence shown here is derived from an EMBL/GenBank/DDBJ whole genome shotgun (WGS) entry which is preliminary data.</text>
</comment>
<dbReference type="Proteomes" id="UP000004319">
    <property type="component" value="Unassembled WGS sequence"/>
</dbReference>
<accession>F7VFY7</accession>
<sequence length="414" mass="43252">MKSTDNLGLFGTLIGADAASGNISTVPDTQATSGDGTASIALGFPPETFIDRAAGGEPPRGQDMNGFLNRISRAIQVLQAGYFGPFNASFAAAIGGYPSGAIVSGSVVGTFWVSTADNNTTTPGASGATWQNLFSGYLPLAGGNLTGDTTIKGLASWSTTGNYTSNGLILSGQNSNIVTLRQNETTGQYTQLAIQVNGYNSVNGYFSLRNDGTFWSGTTQFADRTWATGQFVNKASSSGDTMAGPLTIRNAKTTTTTGQYNYTPALCLSNTNGVQAYVFGQEQVNTESQITFRLAYNGTDIGYWWLNQNGGITSSIKGDVLFASDAAALYATFAYAQGTVGSSGNDWFWMKLPNGWILQGGNASYYAADGTTGTTIKLPTSFGAQFVIAIGNDIGSNANAVTVMRINANDQISP</sequence>
<proteinExistence type="predicted"/>
<dbReference type="EMBL" id="BABS01000080">
    <property type="protein sequence ID" value="GAA09282.1"/>
    <property type="molecule type" value="Genomic_DNA"/>
</dbReference>
<dbReference type="AlphaFoldDB" id="F7VFY7"/>
<name>F7VFY7_9PROT</name>